<evidence type="ECO:0000259" key="6">
    <source>
        <dbReference type="PROSITE" id="PS50043"/>
    </source>
</evidence>
<evidence type="ECO:0000256" key="1">
    <source>
        <dbReference type="ARBA" id="ARBA00022553"/>
    </source>
</evidence>
<evidence type="ECO:0000313" key="9">
    <source>
        <dbReference type="Proteomes" id="UP000274391"/>
    </source>
</evidence>
<dbReference type="GO" id="GO:0006355">
    <property type="term" value="P:regulation of DNA-templated transcription"/>
    <property type="evidence" value="ECO:0007669"/>
    <property type="project" value="InterPro"/>
</dbReference>
<evidence type="ECO:0000259" key="7">
    <source>
        <dbReference type="PROSITE" id="PS50110"/>
    </source>
</evidence>
<dbReference type="SMART" id="SM00448">
    <property type="entry name" value="REC"/>
    <property type="match status" value="1"/>
</dbReference>
<name>A0A3P3VZ74_9MICO</name>
<dbReference type="InterPro" id="IPR011006">
    <property type="entry name" value="CheY-like_superfamily"/>
</dbReference>
<dbReference type="SUPFAM" id="SSF46894">
    <property type="entry name" value="C-terminal effector domain of the bipartite response regulators"/>
    <property type="match status" value="1"/>
</dbReference>
<keyword evidence="3 8" id="KW-0238">DNA-binding</keyword>
<proteinExistence type="predicted"/>
<dbReference type="OrthoDB" id="9808843at2"/>
<keyword evidence="1 5" id="KW-0597">Phosphoprotein</keyword>
<evidence type="ECO:0000256" key="4">
    <source>
        <dbReference type="ARBA" id="ARBA00023163"/>
    </source>
</evidence>
<keyword evidence="2" id="KW-0805">Transcription regulation</keyword>
<gene>
    <name evidence="8" type="ORF">EG850_02730</name>
</gene>
<dbReference type="Pfam" id="PF00072">
    <property type="entry name" value="Response_reg"/>
    <property type="match status" value="1"/>
</dbReference>
<feature type="modified residue" description="4-aspartylphosphate" evidence="5">
    <location>
        <position position="52"/>
    </location>
</feature>
<dbReference type="InterPro" id="IPR058245">
    <property type="entry name" value="NreC/VraR/RcsB-like_REC"/>
</dbReference>
<dbReference type="PROSITE" id="PS50110">
    <property type="entry name" value="RESPONSE_REGULATORY"/>
    <property type="match status" value="1"/>
</dbReference>
<dbReference type="Pfam" id="PF00196">
    <property type="entry name" value="GerE"/>
    <property type="match status" value="1"/>
</dbReference>
<dbReference type="GO" id="GO:0003677">
    <property type="term" value="F:DNA binding"/>
    <property type="evidence" value="ECO:0007669"/>
    <property type="project" value="UniProtKB-KW"/>
</dbReference>
<dbReference type="Gene3D" id="3.40.50.2300">
    <property type="match status" value="1"/>
</dbReference>
<feature type="domain" description="HTH luxR-type" evidence="6">
    <location>
        <begin position="136"/>
        <end position="201"/>
    </location>
</feature>
<dbReference type="PRINTS" id="PR00038">
    <property type="entry name" value="HTHLUXR"/>
</dbReference>
<dbReference type="PROSITE" id="PS50043">
    <property type="entry name" value="HTH_LUXR_2"/>
    <property type="match status" value="1"/>
</dbReference>
<dbReference type="PROSITE" id="PS00622">
    <property type="entry name" value="HTH_LUXR_1"/>
    <property type="match status" value="1"/>
</dbReference>
<reference evidence="8 9" key="1">
    <citation type="submission" date="2018-11" db="EMBL/GenBank/DDBJ databases">
        <title>YIM 102482-1 draft genome.</title>
        <authorList>
            <person name="Li G."/>
            <person name="Jiang Y."/>
        </authorList>
    </citation>
    <scope>NUCLEOTIDE SEQUENCE [LARGE SCALE GENOMIC DNA]</scope>
    <source>
        <strain evidence="8 9">YIM 102482-1</strain>
    </source>
</reference>
<dbReference type="PANTHER" id="PTHR43214:SF24">
    <property type="entry name" value="TRANSCRIPTIONAL REGULATORY PROTEIN NARL-RELATED"/>
    <property type="match status" value="1"/>
</dbReference>
<evidence type="ECO:0000256" key="5">
    <source>
        <dbReference type="PROSITE-ProRule" id="PRU00169"/>
    </source>
</evidence>
<keyword evidence="4" id="KW-0804">Transcription</keyword>
<dbReference type="EMBL" id="RQVS01000003">
    <property type="protein sequence ID" value="RRJ87794.1"/>
    <property type="molecule type" value="Genomic_DNA"/>
</dbReference>
<dbReference type="AlphaFoldDB" id="A0A3P3VZ74"/>
<feature type="domain" description="Response regulatory" evidence="7">
    <location>
        <begin position="3"/>
        <end position="118"/>
    </location>
</feature>
<organism evidence="8 9">
    <name type="scientific">Gulosibacter macacae</name>
    <dbReference type="NCBI Taxonomy" id="2488791"/>
    <lineage>
        <taxon>Bacteria</taxon>
        <taxon>Bacillati</taxon>
        <taxon>Actinomycetota</taxon>
        <taxon>Actinomycetes</taxon>
        <taxon>Micrococcales</taxon>
        <taxon>Microbacteriaceae</taxon>
        <taxon>Gulosibacter</taxon>
    </lineage>
</organism>
<dbReference type="InterPro" id="IPR016032">
    <property type="entry name" value="Sig_transdc_resp-reg_C-effctor"/>
</dbReference>
<dbReference type="CDD" id="cd17535">
    <property type="entry name" value="REC_NarL-like"/>
    <property type="match status" value="1"/>
</dbReference>
<evidence type="ECO:0000256" key="2">
    <source>
        <dbReference type="ARBA" id="ARBA00023015"/>
    </source>
</evidence>
<keyword evidence="9" id="KW-1185">Reference proteome</keyword>
<dbReference type="RefSeq" id="WP_124969630.1">
    <property type="nucleotide sequence ID" value="NZ_RQVS01000003.1"/>
</dbReference>
<dbReference type="InterPro" id="IPR039420">
    <property type="entry name" value="WalR-like"/>
</dbReference>
<dbReference type="CDD" id="cd06170">
    <property type="entry name" value="LuxR_C_like"/>
    <property type="match status" value="1"/>
</dbReference>
<comment type="caution">
    <text evidence="8">The sequence shown here is derived from an EMBL/GenBank/DDBJ whole genome shotgun (WGS) entry which is preliminary data.</text>
</comment>
<dbReference type="InterPro" id="IPR001789">
    <property type="entry name" value="Sig_transdc_resp-reg_receiver"/>
</dbReference>
<accession>A0A3P3VZ74</accession>
<evidence type="ECO:0000256" key="3">
    <source>
        <dbReference type="ARBA" id="ARBA00023125"/>
    </source>
</evidence>
<dbReference type="InterPro" id="IPR000792">
    <property type="entry name" value="Tscrpt_reg_LuxR_C"/>
</dbReference>
<dbReference type="GO" id="GO:0000160">
    <property type="term" value="P:phosphorelay signal transduction system"/>
    <property type="evidence" value="ECO:0007669"/>
    <property type="project" value="InterPro"/>
</dbReference>
<dbReference type="Proteomes" id="UP000274391">
    <property type="component" value="Unassembled WGS sequence"/>
</dbReference>
<evidence type="ECO:0000313" key="8">
    <source>
        <dbReference type="EMBL" id="RRJ87794.1"/>
    </source>
</evidence>
<dbReference type="PANTHER" id="PTHR43214">
    <property type="entry name" value="TWO-COMPONENT RESPONSE REGULATOR"/>
    <property type="match status" value="1"/>
</dbReference>
<sequence length="204" mass="21750">MIRILVCDDHPVVRAGLAAVFAGAEDLHVIAEVATATEAIALAHEADVVTMDLRLGDGTDGAEATRRIRALDHPPAVLVLTNYDDDADILAAVEAGAAGYLLKDAPPEQLLSATRRAARGESVLGPELMSRLRARQREAHVDLTPRERDVLERLETGASNKEIAAELFLSPTTVKSHLAAIYGKLGVPSRTAAIAKAREQGLLR</sequence>
<protein>
    <submittedName>
        <fullName evidence="8">DNA-binding response regulator</fullName>
    </submittedName>
</protein>
<dbReference type="SUPFAM" id="SSF52172">
    <property type="entry name" value="CheY-like"/>
    <property type="match status" value="1"/>
</dbReference>
<dbReference type="SMART" id="SM00421">
    <property type="entry name" value="HTH_LUXR"/>
    <property type="match status" value="1"/>
</dbReference>